<dbReference type="InterPro" id="IPR001279">
    <property type="entry name" value="Metallo-B-lactamas"/>
</dbReference>
<dbReference type="GO" id="GO:0017001">
    <property type="term" value="P:antibiotic catabolic process"/>
    <property type="evidence" value="ECO:0007669"/>
    <property type="project" value="UniProtKB-ARBA"/>
</dbReference>
<dbReference type="RefSeq" id="WP_167229037.1">
    <property type="nucleotide sequence ID" value="NZ_JAAQPH010000022.1"/>
</dbReference>
<feature type="chain" id="PRO_5037445806" evidence="2">
    <location>
        <begin position="26"/>
        <end position="307"/>
    </location>
</feature>
<reference evidence="4" key="1">
    <citation type="submission" date="2020-03" db="EMBL/GenBank/DDBJ databases">
        <title>Genome of Pelagibius litoralis DSM 21314T.</title>
        <authorList>
            <person name="Wang G."/>
        </authorList>
    </citation>
    <scope>NUCLEOTIDE SEQUENCE</scope>
    <source>
        <strain evidence="4">DSM 21314</strain>
    </source>
</reference>
<sequence length="307" mass="33347">MTRRSIQLLAWGGGLLLLFATPALALEVQPVAEGVYALVGEKEQRSSENLANNATFGVVVTDEGVVLVDPGGSRRGAEEIDRVILGLTDQPVKVVINTGGQDHRWLGNGYWRAKGARVIASAAAVADQRERASMQMTVLRELLGAALEGTEQAFADEVFEDTYAFTLGGERFELKHAGPAHTPGDSYVWLPGRRVVFTGDIVYVERLLGVGPQSSSRLWLQAFEAVAALDPLHVVPGHGHLATLGQARAETYDYLVNLRDRMRAYIDAGGDMIGSVEVDQSAFAHLEQFDALAGRNAQQVFSEMEWE</sequence>
<dbReference type="AlphaFoldDB" id="A0A967F1H0"/>
<evidence type="ECO:0000256" key="1">
    <source>
        <dbReference type="ARBA" id="ARBA00005250"/>
    </source>
</evidence>
<dbReference type="Pfam" id="PF00753">
    <property type="entry name" value="Lactamase_B"/>
    <property type="match status" value="1"/>
</dbReference>
<dbReference type="CDD" id="cd16282">
    <property type="entry name" value="metallo-hydrolase-like_MBL-fold"/>
    <property type="match status" value="1"/>
</dbReference>
<proteinExistence type="inferred from homology"/>
<comment type="caution">
    <text evidence="4">The sequence shown here is derived from an EMBL/GenBank/DDBJ whole genome shotgun (WGS) entry which is preliminary data.</text>
</comment>
<dbReference type="EMBL" id="JAAQPH010000022">
    <property type="protein sequence ID" value="NIA71418.1"/>
    <property type="molecule type" value="Genomic_DNA"/>
</dbReference>
<gene>
    <name evidence="4" type="ORF">HBA54_22745</name>
</gene>
<dbReference type="Proteomes" id="UP000761264">
    <property type="component" value="Unassembled WGS sequence"/>
</dbReference>
<dbReference type="SMART" id="SM00849">
    <property type="entry name" value="Lactamase_B"/>
    <property type="match status" value="1"/>
</dbReference>
<name>A0A967F1H0_9PROT</name>
<dbReference type="PANTHER" id="PTHR42951">
    <property type="entry name" value="METALLO-BETA-LACTAMASE DOMAIN-CONTAINING"/>
    <property type="match status" value="1"/>
</dbReference>
<keyword evidence="2" id="KW-0732">Signal</keyword>
<comment type="similarity">
    <text evidence="1">Belongs to the metallo-beta-lactamase superfamily. Class-B beta-lactamase family.</text>
</comment>
<feature type="domain" description="Metallo-beta-lactamase" evidence="3">
    <location>
        <begin position="54"/>
        <end position="238"/>
    </location>
</feature>
<feature type="signal peptide" evidence="2">
    <location>
        <begin position="1"/>
        <end position="25"/>
    </location>
</feature>
<evidence type="ECO:0000313" key="4">
    <source>
        <dbReference type="EMBL" id="NIA71418.1"/>
    </source>
</evidence>
<evidence type="ECO:0000256" key="2">
    <source>
        <dbReference type="SAM" id="SignalP"/>
    </source>
</evidence>
<dbReference type="Gene3D" id="3.60.15.10">
    <property type="entry name" value="Ribonuclease Z/Hydroxyacylglutathione hydrolase-like"/>
    <property type="match status" value="1"/>
</dbReference>
<dbReference type="InterPro" id="IPR050855">
    <property type="entry name" value="NDM-1-like"/>
</dbReference>
<dbReference type="SUPFAM" id="SSF56281">
    <property type="entry name" value="Metallo-hydrolase/oxidoreductase"/>
    <property type="match status" value="1"/>
</dbReference>
<keyword evidence="5" id="KW-1185">Reference proteome</keyword>
<dbReference type="PANTHER" id="PTHR42951:SF4">
    <property type="entry name" value="ACYL-COENZYME A THIOESTERASE MBLAC2"/>
    <property type="match status" value="1"/>
</dbReference>
<accession>A0A967F1H0</accession>
<organism evidence="4 5">
    <name type="scientific">Pelagibius litoralis</name>
    <dbReference type="NCBI Taxonomy" id="374515"/>
    <lineage>
        <taxon>Bacteria</taxon>
        <taxon>Pseudomonadati</taxon>
        <taxon>Pseudomonadota</taxon>
        <taxon>Alphaproteobacteria</taxon>
        <taxon>Rhodospirillales</taxon>
        <taxon>Rhodovibrionaceae</taxon>
        <taxon>Pelagibius</taxon>
    </lineage>
</organism>
<protein>
    <submittedName>
        <fullName evidence="4">MBL fold metallo-hydrolase</fullName>
    </submittedName>
</protein>
<evidence type="ECO:0000313" key="5">
    <source>
        <dbReference type="Proteomes" id="UP000761264"/>
    </source>
</evidence>
<dbReference type="InterPro" id="IPR036866">
    <property type="entry name" value="RibonucZ/Hydroxyglut_hydro"/>
</dbReference>
<evidence type="ECO:0000259" key="3">
    <source>
        <dbReference type="SMART" id="SM00849"/>
    </source>
</evidence>